<evidence type="ECO:0000256" key="7">
    <source>
        <dbReference type="ARBA" id="ARBA00023136"/>
    </source>
</evidence>
<evidence type="ECO:0000313" key="11">
    <source>
        <dbReference type="EMBL" id="MCF4142840.1"/>
    </source>
</evidence>
<gene>
    <name evidence="11" type="ORF">L2W38_08415</name>
</gene>
<accession>A0ABS9ENS7</accession>
<evidence type="ECO:0000259" key="9">
    <source>
        <dbReference type="Pfam" id="PF13231"/>
    </source>
</evidence>
<dbReference type="Proteomes" id="UP001200430">
    <property type="component" value="Unassembled WGS sequence"/>
</dbReference>
<dbReference type="Pfam" id="PF13231">
    <property type="entry name" value="PMT_2"/>
    <property type="match status" value="1"/>
</dbReference>
<dbReference type="InterPro" id="IPR038731">
    <property type="entry name" value="RgtA/B/C-like"/>
</dbReference>
<dbReference type="RefSeq" id="WP_236099558.1">
    <property type="nucleotide sequence ID" value="NZ_JAKGUD010000008.1"/>
</dbReference>
<feature type="transmembrane region" description="Helical" evidence="8">
    <location>
        <begin position="202"/>
        <end position="220"/>
    </location>
</feature>
<feature type="domain" description="Glycosyltransferase RgtA/B/C/D-like" evidence="9">
    <location>
        <begin position="63"/>
        <end position="219"/>
    </location>
</feature>
<evidence type="ECO:0000256" key="1">
    <source>
        <dbReference type="ARBA" id="ARBA00004651"/>
    </source>
</evidence>
<evidence type="ECO:0000256" key="6">
    <source>
        <dbReference type="ARBA" id="ARBA00022989"/>
    </source>
</evidence>
<dbReference type="PANTHER" id="PTHR33908">
    <property type="entry name" value="MANNOSYLTRANSFERASE YKCB-RELATED"/>
    <property type="match status" value="1"/>
</dbReference>
<feature type="transmembrane region" description="Helical" evidence="8">
    <location>
        <begin position="285"/>
        <end position="302"/>
    </location>
</feature>
<keyword evidence="6 8" id="KW-1133">Transmembrane helix</keyword>
<dbReference type="InterPro" id="IPR050297">
    <property type="entry name" value="LipidA_mod_glycosyltrf_83"/>
</dbReference>
<feature type="domain" description="Aminoarabinose transferase C-terminal" evidence="10">
    <location>
        <begin position="432"/>
        <end position="537"/>
    </location>
</feature>
<evidence type="ECO:0000256" key="3">
    <source>
        <dbReference type="ARBA" id="ARBA00022676"/>
    </source>
</evidence>
<evidence type="ECO:0000256" key="2">
    <source>
        <dbReference type="ARBA" id="ARBA00022475"/>
    </source>
</evidence>
<reference evidence="11 12" key="1">
    <citation type="submission" date="2022-01" db="EMBL/GenBank/DDBJ databases">
        <title>Dethiosulfovibrio faecalis sp. nov., a novel proteolytic, non-sulfur-reducing bacterium isolated from a marine aquaculture solid waste bioreactor.</title>
        <authorList>
            <person name="Grabowski S."/>
            <person name="Apolinario E."/>
            <person name="Schneider N."/>
            <person name="Marshall C.W."/>
            <person name="Sowers K.R."/>
        </authorList>
    </citation>
    <scope>NUCLEOTIDE SEQUENCE [LARGE SCALE GENOMIC DNA]</scope>
    <source>
        <strain evidence="11 12">DSM 12537</strain>
    </source>
</reference>
<feature type="transmembrane region" description="Helical" evidence="8">
    <location>
        <begin position="160"/>
        <end position="190"/>
    </location>
</feature>
<sequence length="546" mass="61974">MFKSDVKNGILLFILSGVMFFSLLGGHGLLEPDEGRYSEIPREMIESGDYVTPRLNGVLYFEKPVLHYWLTASAFSFFGQNEFASRFWPALLGVLGVLSTYVIGSKLYGKKSGLLAGTILSSSLLYYATAQINLTDMPLGAFVTLAMTGFVLALRGNRRWLILFYLAMGAAVLTKGLVGIVLPCGAIFMYIMWTRRWSIVTYSLYLPGIALFLAVTVPWFKAVCDANPDFFHFFFIQEHFLRYTTRLHHRYEPFWYFIPILILATVPWTGFLVPSRKKSMEENDLTALMICWFVFVFLFFSASSSKLVPYMVPALPPLAILISVRAISWNKKGNLRSLKIALAWTSTITVPLGTALIAYPFLQDDLPRDIMVGQLVHKGIILLLGTAAAWIFASRKNMEKTVICLAVTGVIWTGSFKTGFSLYDRINSARDLAMLIKPHIEEGDVMAQYGQYLQGITFYLERRNVLVDYEGELAFGASRERDPRWFIDLPQLTRLWNGDDRVFLIAKKESYDGTLKDRLEPIYVLGTDWEDDNVVISNRKTEEAQR</sequence>
<evidence type="ECO:0000256" key="5">
    <source>
        <dbReference type="ARBA" id="ARBA00022692"/>
    </source>
</evidence>
<keyword evidence="4" id="KW-0808">Transferase</keyword>
<dbReference type="InterPro" id="IPR040845">
    <property type="entry name" value="Arnt_C"/>
</dbReference>
<feature type="transmembrane region" description="Helical" evidence="8">
    <location>
        <begin position="87"/>
        <end position="104"/>
    </location>
</feature>
<comment type="caution">
    <text evidence="11">The sequence shown here is derived from an EMBL/GenBank/DDBJ whole genome shotgun (WGS) entry which is preliminary data.</text>
</comment>
<comment type="subcellular location">
    <subcellularLocation>
        <location evidence="1">Cell membrane</location>
        <topology evidence="1">Multi-pass membrane protein</topology>
    </subcellularLocation>
</comment>
<feature type="transmembrane region" description="Helical" evidence="8">
    <location>
        <begin position="254"/>
        <end position="273"/>
    </location>
</feature>
<name>A0ABS9ENS7_9BACT</name>
<proteinExistence type="predicted"/>
<keyword evidence="12" id="KW-1185">Reference proteome</keyword>
<feature type="transmembrane region" description="Helical" evidence="8">
    <location>
        <begin position="124"/>
        <end position="154"/>
    </location>
</feature>
<keyword evidence="7 8" id="KW-0472">Membrane</keyword>
<organism evidence="11 12">
    <name type="scientific">Dethiosulfovibrio marinus</name>
    <dbReference type="NCBI Taxonomy" id="133532"/>
    <lineage>
        <taxon>Bacteria</taxon>
        <taxon>Thermotogati</taxon>
        <taxon>Synergistota</taxon>
        <taxon>Synergistia</taxon>
        <taxon>Synergistales</taxon>
        <taxon>Dethiosulfovibrionaceae</taxon>
        <taxon>Dethiosulfovibrio</taxon>
    </lineage>
</organism>
<keyword evidence="5 8" id="KW-0812">Transmembrane</keyword>
<keyword evidence="2" id="KW-1003">Cell membrane</keyword>
<feature type="transmembrane region" description="Helical" evidence="8">
    <location>
        <begin position="9"/>
        <end position="30"/>
    </location>
</feature>
<evidence type="ECO:0000259" key="10">
    <source>
        <dbReference type="Pfam" id="PF18583"/>
    </source>
</evidence>
<feature type="transmembrane region" description="Helical" evidence="8">
    <location>
        <begin position="340"/>
        <end position="362"/>
    </location>
</feature>
<dbReference type="EMBL" id="JAKGUD010000008">
    <property type="protein sequence ID" value="MCF4142840.1"/>
    <property type="molecule type" value="Genomic_DNA"/>
</dbReference>
<feature type="transmembrane region" description="Helical" evidence="8">
    <location>
        <begin position="374"/>
        <end position="393"/>
    </location>
</feature>
<keyword evidence="3" id="KW-0328">Glycosyltransferase</keyword>
<protein>
    <submittedName>
        <fullName evidence="11">Glycosyltransferase family 39 protein</fullName>
    </submittedName>
</protein>
<dbReference type="PANTHER" id="PTHR33908:SF3">
    <property type="entry name" value="UNDECAPRENYL PHOSPHATE-ALPHA-4-AMINO-4-DEOXY-L-ARABINOSE ARABINOSYL TRANSFERASE"/>
    <property type="match status" value="1"/>
</dbReference>
<evidence type="ECO:0000256" key="8">
    <source>
        <dbReference type="SAM" id="Phobius"/>
    </source>
</evidence>
<dbReference type="Pfam" id="PF18583">
    <property type="entry name" value="Arnt_C"/>
    <property type="match status" value="1"/>
</dbReference>
<evidence type="ECO:0000313" key="12">
    <source>
        <dbReference type="Proteomes" id="UP001200430"/>
    </source>
</evidence>
<evidence type="ECO:0000256" key="4">
    <source>
        <dbReference type="ARBA" id="ARBA00022679"/>
    </source>
</evidence>